<dbReference type="InterPro" id="IPR012878">
    <property type="entry name" value="Beta-AFase-like_GH127_cat"/>
</dbReference>
<reference evidence="3" key="1">
    <citation type="submission" date="2012-11" db="EMBL/GenBank/DDBJ databases">
        <title>Dependencies among metagenomic species, viruses, plasmids and units of genetic variation.</title>
        <authorList>
            <person name="Nielsen H.B."/>
            <person name="Almeida M."/>
            <person name="Juncker A.S."/>
            <person name="Rasmussen S."/>
            <person name="Li J."/>
            <person name="Sunagawa S."/>
            <person name="Plichta D."/>
            <person name="Gautier L."/>
            <person name="Le Chatelier E."/>
            <person name="Peletier E."/>
            <person name="Bonde I."/>
            <person name="Nielsen T."/>
            <person name="Manichanh C."/>
            <person name="Arumugam M."/>
            <person name="Batto J."/>
            <person name="Santos M.B.Q.D."/>
            <person name="Blom N."/>
            <person name="Borruel N."/>
            <person name="Burgdorf K.S."/>
            <person name="Boumezbeur F."/>
            <person name="Casellas F."/>
            <person name="Dore J."/>
            <person name="Guarner F."/>
            <person name="Hansen T."/>
            <person name="Hildebrand F."/>
            <person name="Kaas R.S."/>
            <person name="Kennedy S."/>
            <person name="Kristiansen K."/>
            <person name="Kultima J.R."/>
            <person name="Leonard P."/>
            <person name="Levenez F."/>
            <person name="Lund O."/>
            <person name="Moumen B."/>
            <person name="Le Paslier D."/>
            <person name="Pons N."/>
            <person name="Pedersen O."/>
            <person name="Prifti E."/>
            <person name="Qin J."/>
            <person name="Raes J."/>
            <person name="Tap J."/>
            <person name="Tims S."/>
            <person name="Ussery D.W."/>
            <person name="Yamada T."/>
            <person name="MetaHit consortium"/>
            <person name="Renault P."/>
            <person name="Sicheritz-Ponten T."/>
            <person name="Bork P."/>
            <person name="Wang J."/>
            <person name="Brunak S."/>
            <person name="Ehrlich S.D."/>
        </authorList>
    </citation>
    <scope>NUCLEOTIDE SEQUENCE [LARGE SCALE GENOMIC DNA]</scope>
</reference>
<dbReference type="SUPFAM" id="SSF48208">
    <property type="entry name" value="Six-hairpin glycosidases"/>
    <property type="match status" value="1"/>
</dbReference>
<dbReference type="STRING" id="1263015.BN580_02096"/>
<dbReference type="AlphaFoldDB" id="R6V099"/>
<protein>
    <submittedName>
        <fullName evidence="3">Uncharacterized protein</fullName>
    </submittedName>
</protein>
<dbReference type="GO" id="GO:0005975">
    <property type="term" value="P:carbohydrate metabolic process"/>
    <property type="evidence" value="ECO:0007669"/>
    <property type="project" value="InterPro"/>
</dbReference>
<proteinExistence type="predicted"/>
<dbReference type="Pfam" id="PF20736">
    <property type="entry name" value="Glyco_hydro127M"/>
    <property type="match status" value="1"/>
</dbReference>
<sequence length="483" mass="54327">MKYTDIRNVKTEGELRCRVIKNFSRLHDRIYRPGAAGVGECRCAGWPGDWEGRAMLALVLDEETLRTDSAFLKELIDWIYSLFNDEGYRSEDGDRLNLSDINEQMHSAQNWLMRAFMEYCRITGEEKYLDTVKRIIRKLYLPILPHLKNYPCSAADRETASDRAVIGHTAGSFREWRLSSDTGCIFMCFDALGQAWEMITEEPLHTQIGQLISALLDGFRRMDYVNAGLQTHATLTCMRGVMRIYGITGDRSLLDLAEKFFSDFVNYGMTVHYANINNFLGAGHTEPCGIVDSFMLANQLFDATGKRGYLDMANSIWHNALMRAQRENGGFGCDMTGSDGILGVFGDFYEAYWCCTMRGAEGLGYPARHALACGENTITLPFYFDFTATPDAGTEVRVRTGYPHSGDVSFEVLRGGGETVKLRICLPEWATDPLLTVNGKAVTPENDGCFVCTCIKMNAGTRVGLAFPLRAVPCRRFRHKKHD</sequence>
<feature type="domain" description="Non-reducing end beta-L-arabinofuranosidase-like GH127 middle" evidence="2">
    <location>
        <begin position="390"/>
        <end position="469"/>
    </location>
</feature>
<dbReference type="PANTHER" id="PTHR43465:SF2">
    <property type="entry name" value="DUF1680 DOMAIN PROTEIN (AFU_ORTHOLOGUE AFUA_1G08910)"/>
    <property type="match status" value="1"/>
</dbReference>
<evidence type="ECO:0000259" key="1">
    <source>
        <dbReference type="Pfam" id="PF07944"/>
    </source>
</evidence>
<gene>
    <name evidence="3" type="ORF">BN580_02096</name>
</gene>
<name>R6V099_9BACT</name>
<dbReference type="EMBL" id="CBFW010000356">
    <property type="protein sequence ID" value="CDC76227.1"/>
    <property type="molecule type" value="Genomic_DNA"/>
</dbReference>
<organism evidence="3 4">
    <name type="scientific">Candidatus Colimorpha enterica</name>
    <dbReference type="NCBI Taxonomy" id="3083063"/>
    <lineage>
        <taxon>Bacteria</taxon>
        <taxon>Pseudomonadati</taxon>
        <taxon>Bacteroidota</taxon>
        <taxon>Bacteroidia</taxon>
        <taxon>Bacteroidales</taxon>
        <taxon>Candidatus Colimorpha</taxon>
    </lineage>
</organism>
<evidence type="ECO:0000313" key="4">
    <source>
        <dbReference type="Proteomes" id="UP000017938"/>
    </source>
</evidence>
<dbReference type="Proteomes" id="UP000017938">
    <property type="component" value="Unassembled WGS sequence"/>
</dbReference>
<dbReference type="PANTHER" id="PTHR43465">
    <property type="entry name" value="DUF1680 DOMAIN PROTEIN (AFU_ORTHOLOGUE AFUA_1G08910)"/>
    <property type="match status" value="1"/>
</dbReference>
<evidence type="ECO:0000259" key="2">
    <source>
        <dbReference type="Pfam" id="PF20736"/>
    </source>
</evidence>
<accession>R6V099</accession>
<dbReference type="InterPro" id="IPR008928">
    <property type="entry name" value="6-hairpin_glycosidase_sf"/>
</dbReference>
<dbReference type="InterPro" id="IPR049046">
    <property type="entry name" value="Beta-AFase-like_GH127_middle"/>
</dbReference>
<feature type="domain" description="Non-reducing end beta-L-arabinofuranosidase-like GH127 catalytic" evidence="1">
    <location>
        <begin position="112"/>
        <end position="362"/>
    </location>
</feature>
<dbReference type="InterPro" id="IPR049174">
    <property type="entry name" value="Beta-AFase-like"/>
</dbReference>
<comment type="caution">
    <text evidence="3">The sequence shown here is derived from an EMBL/GenBank/DDBJ whole genome shotgun (WGS) entry which is preliminary data.</text>
</comment>
<evidence type="ECO:0000313" key="3">
    <source>
        <dbReference type="EMBL" id="CDC76227.1"/>
    </source>
</evidence>
<dbReference type="Pfam" id="PF07944">
    <property type="entry name" value="Beta-AFase-like_GH127_cat"/>
    <property type="match status" value="1"/>
</dbReference>